<dbReference type="AlphaFoldDB" id="A0A9W7NDQ3"/>
<keyword evidence="2" id="KW-1185">Reference proteome</keyword>
<gene>
    <name evidence="1" type="ORF">DS843_30455</name>
</gene>
<comment type="caution">
    <text evidence="1">The sequence shown here is derived from an EMBL/GenBank/DDBJ whole genome shotgun (WGS) entry which is preliminary data.</text>
</comment>
<sequence length="318" mass="36050">MDVATTAPETTARTDSQELEWKPWNRNLKRITCFYRTASGMERAAVGAMAPFARLTFAEAVKDVLPGLYKDGRVLTTKTIEKKAKKGKGKNRSEANSETLTETAYIPRCYVCGEEAQDVDHLWGLRTYGDLMHNRAPICRRCNTAKGKKMPEDFLTADYLAKKRIAVAADDTLEHLLERVDAHRNKLQDELSKIELPADRAQRLATAEELLAQYRVYEQAYRLAIDCVLGHIVVSEDDYHKRGLTTKHAKVLSMLDERCANARTNVIDASRLQETFERVMNSSESRKRCYDDLFKPAELVSNAEAPRQDADEDDDELG</sequence>
<evidence type="ECO:0008006" key="3">
    <source>
        <dbReference type="Google" id="ProtNLM"/>
    </source>
</evidence>
<protein>
    <recommendedName>
        <fullName evidence="3">HNH endonuclease</fullName>
    </recommendedName>
</protein>
<dbReference type="EMBL" id="QOKW01000060">
    <property type="protein sequence ID" value="KAA0675692.1"/>
    <property type="molecule type" value="Genomic_DNA"/>
</dbReference>
<evidence type="ECO:0000313" key="1">
    <source>
        <dbReference type="EMBL" id="KAA0675692.1"/>
    </source>
</evidence>
<proteinExistence type="predicted"/>
<dbReference type="RefSeq" id="WP_149472572.1">
    <property type="nucleotide sequence ID" value="NZ_QOKW01000060.1"/>
</dbReference>
<dbReference type="Proteomes" id="UP000480854">
    <property type="component" value="Unassembled WGS sequence"/>
</dbReference>
<accession>A0A9W7NDQ3</accession>
<dbReference type="OrthoDB" id="7807589at2"/>
<reference evidence="1 2" key="1">
    <citation type="submission" date="2018-07" db="EMBL/GenBank/DDBJ databases">
        <title>Genome sequence of Azospirillum sp. ATCC 49961.</title>
        <authorList>
            <person name="Sant'Anna F.H."/>
            <person name="Baldani J.I."/>
            <person name="Zilli J.E."/>
            <person name="Reis V.M."/>
            <person name="Hartmann A."/>
            <person name="Cruz L."/>
            <person name="de Souza E.M."/>
            <person name="de Oliveira Pedrosa F."/>
            <person name="Passaglia L.M.P."/>
        </authorList>
    </citation>
    <scope>NUCLEOTIDE SEQUENCE [LARGE SCALE GENOMIC DNA]</scope>
    <source>
        <strain evidence="1 2">ATCC 49961</strain>
    </source>
</reference>
<evidence type="ECO:0000313" key="2">
    <source>
        <dbReference type="Proteomes" id="UP000480854"/>
    </source>
</evidence>
<name>A0A9W7NDQ3_9PROT</name>
<dbReference type="Gene3D" id="1.10.30.50">
    <property type="match status" value="1"/>
</dbReference>
<organism evidence="1 2">
    <name type="scientific">Roseomonas genomospecies 6</name>
    <dbReference type="NCBI Taxonomy" id="214106"/>
    <lineage>
        <taxon>Bacteria</taxon>
        <taxon>Pseudomonadati</taxon>
        <taxon>Pseudomonadota</taxon>
        <taxon>Alphaproteobacteria</taxon>
        <taxon>Acetobacterales</taxon>
        <taxon>Roseomonadaceae</taxon>
        <taxon>Roseomonas</taxon>
    </lineage>
</organism>